<proteinExistence type="predicted"/>
<accession>A0A0H5RAZ6</accession>
<sequence length="387" mass="43301">MMCPLSSRQRQSVLLARSCAGDGYPHNMSTDLRGSSMINIVALNDDEGLLLSPPLVIVKSPEASQTDNAGAFAKSCIQHLDKQPQIQSKFNHFTRCDSVSHVSVETTDTQELTMIDRGQQILVENDRDMVLSPSISRFKPDTDDFVDRELTFSEDLNCLRAPSALLDNSMVLRFGGSPKTSDQPHRNYQAQEVVVGPNLEALGNPPSPVIGSLVYQDFSLAEYQLSSITTDDPYSGGHDDFHAPVDKLSFKGASVPDPLSEDSNDSQVFQYDLIGHGNRQDYVFSDNESQVFEYPHCIDRNREIPSPEHVETSENRCRIGQHEFDTDLAAKRPDPVNGDTHHDPSSDIARPPTYMSTQLLPTIRARHAIRKRTKQQKRYAQTSLNWR</sequence>
<feature type="region of interest" description="Disordered" evidence="1">
    <location>
        <begin position="327"/>
        <end position="353"/>
    </location>
</feature>
<organism evidence="2">
    <name type="scientific">Spongospora subterranea</name>
    <dbReference type="NCBI Taxonomy" id="70186"/>
    <lineage>
        <taxon>Eukaryota</taxon>
        <taxon>Sar</taxon>
        <taxon>Rhizaria</taxon>
        <taxon>Endomyxa</taxon>
        <taxon>Phytomyxea</taxon>
        <taxon>Plasmodiophorida</taxon>
        <taxon>Plasmodiophoridae</taxon>
        <taxon>Spongospora</taxon>
    </lineage>
</organism>
<name>A0A0H5RAZ6_9EUKA</name>
<dbReference type="EMBL" id="HACM01010776">
    <property type="protein sequence ID" value="CRZ11218.1"/>
    <property type="molecule type" value="Transcribed_RNA"/>
</dbReference>
<reference evidence="2" key="1">
    <citation type="submission" date="2015-04" db="EMBL/GenBank/DDBJ databases">
        <title>The genome sequence of the plant pathogenic Rhizarian Plasmodiophora brassicae reveals insights in its biotrophic life cycle and the origin of chitin synthesis.</title>
        <authorList>
            <person name="Schwelm A."/>
            <person name="Fogelqvist J."/>
            <person name="Knaust A."/>
            <person name="Julke S."/>
            <person name="Lilja T."/>
            <person name="Dhandapani V."/>
            <person name="Bonilla-Rosso G."/>
            <person name="Karlsson M."/>
            <person name="Shevchenko A."/>
            <person name="Choi S.R."/>
            <person name="Kim H.G."/>
            <person name="Park J.Y."/>
            <person name="Lim Y.P."/>
            <person name="Ludwig-Muller J."/>
            <person name="Dixelius C."/>
        </authorList>
    </citation>
    <scope>NUCLEOTIDE SEQUENCE</scope>
    <source>
        <tissue evidence="2">Potato root galls</tissue>
    </source>
</reference>
<evidence type="ECO:0000313" key="2">
    <source>
        <dbReference type="EMBL" id="CRZ11218.1"/>
    </source>
</evidence>
<feature type="compositionally biased region" description="Basic and acidic residues" evidence="1">
    <location>
        <begin position="327"/>
        <end position="345"/>
    </location>
</feature>
<dbReference type="AlphaFoldDB" id="A0A0H5RAZ6"/>
<evidence type="ECO:0000256" key="1">
    <source>
        <dbReference type="SAM" id="MobiDB-lite"/>
    </source>
</evidence>
<protein>
    <submittedName>
        <fullName evidence="2">Uncharacterized protein</fullName>
    </submittedName>
</protein>